<dbReference type="PANTHER" id="PTHR47706">
    <property type="entry name" value="NMRA-LIKE FAMILY PROTEIN"/>
    <property type="match status" value="1"/>
</dbReference>
<comment type="caution">
    <text evidence="5">The sequence shown here is derived from an EMBL/GenBank/DDBJ whole genome shotgun (WGS) entry which is preliminary data.</text>
</comment>
<keyword evidence="2" id="KW-0521">NADP</keyword>
<dbReference type="GO" id="GO:0016491">
    <property type="term" value="F:oxidoreductase activity"/>
    <property type="evidence" value="ECO:0007669"/>
    <property type="project" value="UniProtKB-KW"/>
</dbReference>
<evidence type="ECO:0000259" key="4">
    <source>
        <dbReference type="Pfam" id="PF05368"/>
    </source>
</evidence>
<keyword evidence="3" id="KW-0560">Oxidoreductase</keyword>
<dbReference type="InterPro" id="IPR036291">
    <property type="entry name" value="NAD(P)-bd_dom_sf"/>
</dbReference>
<dbReference type="EMBL" id="CABFNP030000582">
    <property type="protein sequence ID" value="CAI6045441.1"/>
    <property type="molecule type" value="Genomic_DNA"/>
</dbReference>
<sequence>MIIAIAGFGDLTRYVLEEFPIAGHQVVILTRSLKPLLHHPAVCQRVTDYSDESLDEALADCEALISTIVDLSQSYVDVHLKLLSACQRSKQCKKFIPSEFTGNARDFPDQPAYFRHFNATVREALRRQNEVQWTIVCVGFFADYIVPAQNRYIRDMREGSLINYNVKEILVPNSLTDTIDMTSARDVIRGLAALVRAPEWDQFTFMSGEKTSWENIAKLIHRRHPDFVARVKILNQIIDLLAPGNSDDDILFAQLLLYSASGAATCPEQAVSQQRKKLFGTVTFRSLEDLLSAVEQDPQIIV</sequence>
<evidence type="ECO:0000256" key="3">
    <source>
        <dbReference type="ARBA" id="ARBA00023002"/>
    </source>
</evidence>
<dbReference type="Gene3D" id="3.40.50.720">
    <property type="entry name" value="NAD(P)-binding Rossmann-like Domain"/>
    <property type="match status" value="1"/>
</dbReference>
<evidence type="ECO:0000256" key="1">
    <source>
        <dbReference type="ARBA" id="ARBA00005725"/>
    </source>
</evidence>
<dbReference type="Pfam" id="PF05368">
    <property type="entry name" value="NmrA"/>
    <property type="match status" value="1"/>
</dbReference>
<keyword evidence="6" id="KW-1185">Reference proteome</keyword>
<proteinExistence type="inferred from homology"/>
<feature type="domain" description="NmrA-like" evidence="4">
    <location>
        <begin position="3"/>
        <end position="253"/>
    </location>
</feature>
<dbReference type="InterPro" id="IPR051609">
    <property type="entry name" value="NmrA/Isoflavone_reductase-like"/>
</dbReference>
<dbReference type="AlphaFoldDB" id="A0AA35LRR1"/>
<gene>
    <name evidence="5" type="ORF">CCHLO57077_00012983</name>
</gene>
<organism evidence="5 6">
    <name type="scientific">Clonostachys chloroleuca</name>
    <dbReference type="NCBI Taxonomy" id="1926264"/>
    <lineage>
        <taxon>Eukaryota</taxon>
        <taxon>Fungi</taxon>
        <taxon>Dikarya</taxon>
        <taxon>Ascomycota</taxon>
        <taxon>Pezizomycotina</taxon>
        <taxon>Sordariomycetes</taxon>
        <taxon>Hypocreomycetidae</taxon>
        <taxon>Hypocreales</taxon>
        <taxon>Bionectriaceae</taxon>
        <taxon>Clonostachys</taxon>
    </lineage>
</organism>
<dbReference type="InterPro" id="IPR008030">
    <property type="entry name" value="NmrA-like"/>
</dbReference>
<protein>
    <recommendedName>
        <fullName evidence="4">NmrA-like domain-containing protein</fullName>
    </recommendedName>
</protein>
<dbReference type="SUPFAM" id="SSF51735">
    <property type="entry name" value="NAD(P)-binding Rossmann-fold domains"/>
    <property type="match status" value="1"/>
</dbReference>
<dbReference type="PANTHER" id="PTHR47706:SF4">
    <property type="entry name" value="NMRA-LIKE DOMAIN-CONTAINING PROTEIN"/>
    <property type="match status" value="1"/>
</dbReference>
<accession>A0AA35LRR1</accession>
<name>A0AA35LRR1_9HYPO</name>
<reference evidence="5" key="1">
    <citation type="submission" date="2023-01" db="EMBL/GenBank/DDBJ databases">
        <authorList>
            <person name="Piombo E."/>
        </authorList>
    </citation>
    <scope>NUCLEOTIDE SEQUENCE</scope>
</reference>
<evidence type="ECO:0000313" key="6">
    <source>
        <dbReference type="Proteomes" id="UP001160390"/>
    </source>
</evidence>
<dbReference type="Proteomes" id="UP001160390">
    <property type="component" value="Unassembled WGS sequence"/>
</dbReference>
<evidence type="ECO:0000256" key="2">
    <source>
        <dbReference type="ARBA" id="ARBA00022857"/>
    </source>
</evidence>
<comment type="similarity">
    <text evidence="1">Belongs to the NmrA-type oxidoreductase family. Isoflavone reductase subfamily.</text>
</comment>
<evidence type="ECO:0000313" key="5">
    <source>
        <dbReference type="EMBL" id="CAI6045441.1"/>
    </source>
</evidence>